<reference evidence="3 4" key="1">
    <citation type="journal article" date="2015" name="Genome Announc.">
        <title>Expanding the biotechnology potential of lactobacilli through comparative genomics of 213 strains and associated genera.</title>
        <authorList>
            <person name="Sun Z."/>
            <person name="Harris H.M."/>
            <person name="McCann A."/>
            <person name="Guo C."/>
            <person name="Argimon S."/>
            <person name="Zhang W."/>
            <person name="Yang X."/>
            <person name="Jeffery I.B."/>
            <person name="Cooney J.C."/>
            <person name="Kagawa T.F."/>
            <person name="Liu W."/>
            <person name="Song Y."/>
            <person name="Salvetti E."/>
            <person name="Wrobel A."/>
            <person name="Rasinkangas P."/>
            <person name="Parkhill J."/>
            <person name="Rea M.C."/>
            <person name="O'Sullivan O."/>
            <person name="Ritari J."/>
            <person name="Douillard F.P."/>
            <person name="Paul Ross R."/>
            <person name="Yang R."/>
            <person name="Briner A.E."/>
            <person name="Felis G.E."/>
            <person name="de Vos W.M."/>
            <person name="Barrangou R."/>
            <person name="Klaenhammer T.R."/>
            <person name="Caufield P.W."/>
            <person name="Cui Y."/>
            <person name="Zhang H."/>
            <person name="O'Toole P.W."/>
        </authorList>
    </citation>
    <scope>NUCLEOTIDE SEQUENCE [LARGE SCALE GENOMIC DNA]</scope>
    <source>
        <strain evidence="3 4">DSM 18001</strain>
    </source>
</reference>
<accession>A0A0R2L265</accession>
<organism evidence="3 4">
    <name type="scientific">Pediococcus stilesii</name>
    <dbReference type="NCBI Taxonomy" id="331679"/>
    <lineage>
        <taxon>Bacteria</taxon>
        <taxon>Bacillati</taxon>
        <taxon>Bacillota</taxon>
        <taxon>Bacilli</taxon>
        <taxon>Lactobacillales</taxon>
        <taxon>Lactobacillaceae</taxon>
        <taxon>Pediococcus</taxon>
    </lineage>
</organism>
<name>A0A0R2L265_9LACO</name>
<protein>
    <recommendedName>
        <fullName evidence="5">DUF2334 domain-containing protein</fullName>
    </recommendedName>
</protein>
<dbReference type="PATRIC" id="fig|331679.3.peg.1836"/>
<keyword evidence="1" id="KW-0812">Transmembrane</keyword>
<evidence type="ECO:0008006" key="5">
    <source>
        <dbReference type="Google" id="ProtNLM"/>
    </source>
</evidence>
<keyword evidence="4" id="KW-1185">Reference proteome</keyword>
<evidence type="ECO:0000256" key="2">
    <source>
        <dbReference type="SAM" id="SignalP"/>
    </source>
</evidence>
<feature type="transmembrane region" description="Helical" evidence="1">
    <location>
        <begin position="490"/>
        <end position="509"/>
    </location>
</feature>
<dbReference type="RefSeq" id="WP_057802804.1">
    <property type="nucleotide sequence ID" value="NZ_JQBX01000009.1"/>
</dbReference>
<proteinExistence type="predicted"/>
<gene>
    <name evidence="3" type="ORF">IV81_GL001800</name>
</gene>
<dbReference type="STRING" id="331679.IV81_GL001800"/>
<evidence type="ECO:0000313" key="3">
    <source>
        <dbReference type="EMBL" id="KRN93942.1"/>
    </source>
</evidence>
<sequence length="519" mass="58718">MNKIRVVLCFIALLAFGILSEPAVKADDNSQKVLLVYDSKDHIHQGEQRIDSLQRILTGMNLKVKTEKASDYKKGELQKGYAGVITLINWDKAGLMNQSFEKDREEYDGIKLHIGEGITPQELQQLDAKVDKIYQKQLTLTVDENSQQLPFSQTMEPLVDIPKNAQVIGKLVTQEKNQDEYNYGVINGKNGYLPFFEAKSLSLLSATKLITQLFKNNQTFKPLLTFTGVSPYTDMEILDELSAYCEKMDIPFAISTVSVAKNTEMQAFNRFAISLRRIEDRNGLIFLNAPVIGGATKDTGTELSGLFDGYLLNLARQGVYPVGISTPGFWNQDQILRQNALKKANTWMLLPNSTAKMVNLNVDNNSSVAKKSYYAVNASSIDTIKNRAELRFNIPTAVTIAMPNSSVKLRNVKEQIRKLDLNWENPSQIEFESRINFASSKLSYKLGQYFVNESPVEINVNSKDKNTINNTTSTKNKVLLKDFFHVQGRIITVIFVVIFIVLIVFIFIGRKIYRNKFKR</sequence>
<evidence type="ECO:0000256" key="1">
    <source>
        <dbReference type="SAM" id="Phobius"/>
    </source>
</evidence>
<dbReference type="Proteomes" id="UP000051859">
    <property type="component" value="Unassembled WGS sequence"/>
</dbReference>
<feature type="chain" id="PRO_5006419748" description="DUF2334 domain-containing protein" evidence="2">
    <location>
        <begin position="27"/>
        <end position="519"/>
    </location>
</feature>
<keyword evidence="2" id="KW-0732">Signal</keyword>
<keyword evidence="1" id="KW-1133">Transmembrane helix</keyword>
<comment type="caution">
    <text evidence="3">The sequence shown here is derived from an EMBL/GenBank/DDBJ whole genome shotgun (WGS) entry which is preliminary data.</text>
</comment>
<dbReference type="EMBL" id="JQBX01000009">
    <property type="protein sequence ID" value="KRN93942.1"/>
    <property type="molecule type" value="Genomic_DNA"/>
</dbReference>
<dbReference type="AlphaFoldDB" id="A0A0R2L265"/>
<keyword evidence="1" id="KW-0472">Membrane</keyword>
<evidence type="ECO:0000313" key="4">
    <source>
        <dbReference type="Proteomes" id="UP000051859"/>
    </source>
</evidence>
<feature type="signal peptide" evidence="2">
    <location>
        <begin position="1"/>
        <end position="26"/>
    </location>
</feature>